<accession>A0A7U2MFG9</accession>
<protein>
    <submittedName>
        <fullName evidence="1">Uncharacterized protein</fullName>
    </submittedName>
</protein>
<evidence type="ECO:0000313" key="2">
    <source>
        <dbReference type="Proteomes" id="UP000596276"/>
    </source>
</evidence>
<proteinExistence type="predicted"/>
<keyword evidence="2" id="KW-1185">Reference proteome</keyword>
<dbReference type="VEuPathDB" id="FungiDB:F9C07_1290172"/>
<name>A0A7U2MFG9_ASPFN</name>
<gene>
    <name evidence="1" type="ORF">F9C07_1290172</name>
</gene>
<organism evidence="1 2">
    <name type="scientific">Aspergillus flavus (strain ATCC 200026 / FGSC A1120 / IAM 13836 / NRRL 3357 / JCM 12722 / SRRC 167)</name>
    <dbReference type="NCBI Taxonomy" id="332952"/>
    <lineage>
        <taxon>Eukaryota</taxon>
        <taxon>Fungi</taxon>
        <taxon>Dikarya</taxon>
        <taxon>Ascomycota</taxon>
        <taxon>Pezizomycotina</taxon>
        <taxon>Eurotiomycetes</taxon>
        <taxon>Eurotiomycetidae</taxon>
        <taxon>Eurotiales</taxon>
        <taxon>Aspergillaceae</taxon>
        <taxon>Aspergillus</taxon>
        <taxon>Aspergillus subgen. Circumdati</taxon>
    </lineage>
</organism>
<reference evidence="2" key="1">
    <citation type="journal article" date="2021" name="G3 (Bethesda)">
        <title>Chromosome assembled and annotated genome sequence of Aspergillus flavus NRRL 3357.</title>
        <authorList>
            <person name="Skerker J.M."/>
            <person name="Pianalto K.M."/>
            <person name="Mondo S.J."/>
            <person name="Yang K."/>
            <person name="Arkin A.P."/>
            <person name="Keller N.P."/>
            <person name="Grigoriev I.V."/>
            <person name="Louise Glass N.L."/>
        </authorList>
    </citation>
    <scope>NUCLEOTIDE SEQUENCE [LARGE SCALE GENOMIC DNA]</scope>
    <source>
        <strain evidence="2">ATCC 200026 / FGSC A1120 / IAM 13836 / NRRL 3357 / JCM 12722 / SRRC 167</strain>
    </source>
</reference>
<evidence type="ECO:0000313" key="1">
    <source>
        <dbReference type="EMBL" id="QRD82701.1"/>
    </source>
</evidence>
<dbReference type="Proteomes" id="UP000596276">
    <property type="component" value="Chromosome 2"/>
</dbReference>
<sequence length="159" mass="18271">MYHKMRREMPIKLPKEEQSTSHGLLLDLSMDVHLQLSPLIIILTVERTLDPCDLIDPGVCHTNPWCEADHHRKLNKRENSLIYSVHGASPVHRSINLTFVKRLAIKWRSSFPSLNAPSVPRTLCPSNQFEISTPDVTVLEPSVIQEHPFYPFHSSPHWP</sequence>
<dbReference type="AlphaFoldDB" id="A0A7U2MFG9"/>
<dbReference type="EMBL" id="CP044622">
    <property type="protein sequence ID" value="QRD82701.1"/>
    <property type="molecule type" value="Genomic_DNA"/>
</dbReference>